<keyword evidence="1" id="KW-0677">Repeat</keyword>
<dbReference type="PANTHER" id="PTHR48032">
    <property type="entry name" value="RNA-BINDING PROTEIN MUSASHI HOMOLOG RBP6"/>
    <property type="match status" value="1"/>
</dbReference>
<dbReference type="InterPro" id="IPR012677">
    <property type="entry name" value="Nucleotide-bd_a/b_plait_sf"/>
</dbReference>
<dbReference type="Pfam" id="PF00808">
    <property type="entry name" value="CBFD_NFYB_HMF"/>
    <property type="match status" value="1"/>
</dbReference>
<keyword evidence="6" id="KW-1185">Reference proteome</keyword>
<dbReference type="SMART" id="SM00414">
    <property type="entry name" value="H2A"/>
    <property type="match status" value="1"/>
</dbReference>
<gene>
    <name evidence="5" type="ORF">LAZ67_2001262</name>
</gene>
<dbReference type="CDD" id="cd00074">
    <property type="entry name" value="HFD_H2A"/>
    <property type="match status" value="1"/>
</dbReference>
<dbReference type="InterPro" id="IPR000504">
    <property type="entry name" value="RRM_dom"/>
</dbReference>
<dbReference type="InterPro" id="IPR035979">
    <property type="entry name" value="RBD_domain_sf"/>
</dbReference>
<dbReference type="EMBL" id="CP092864">
    <property type="protein sequence ID" value="UYV62592.1"/>
    <property type="molecule type" value="Genomic_DNA"/>
</dbReference>
<dbReference type="SUPFAM" id="SSF54928">
    <property type="entry name" value="RNA-binding domain, RBD"/>
    <property type="match status" value="2"/>
</dbReference>
<reference evidence="5 6" key="1">
    <citation type="submission" date="2022-01" db="EMBL/GenBank/DDBJ databases">
        <title>A chromosomal length assembly of Cordylochernes scorpioides.</title>
        <authorList>
            <person name="Zeh D."/>
            <person name="Zeh J."/>
        </authorList>
    </citation>
    <scope>NUCLEOTIDE SEQUENCE [LARGE SCALE GENOMIC DNA]</scope>
    <source>
        <strain evidence="5">IN4F17</strain>
        <tissue evidence="5">Whole Body</tissue>
    </source>
</reference>
<evidence type="ECO:0000256" key="1">
    <source>
        <dbReference type="ARBA" id="ARBA00022737"/>
    </source>
</evidence>
<dbReference type="SMART" id="SM00360">
    <property type="entry name" value="RRM"/>
    <property type="match status" value="2"/>
</dbReference>
<dbReference type="PROSITE" id="PS50102">
    <property type="entry name" value="RRM"/>
    <property type="match status" value="2"/>
</dbReference>
<accession>A0ABY6K116</accession>
<dbReference type="Gene3D" id="1.10.20.10">
    <property type="entry name" value="Histone, subunit A"/>
    <property type="match status" value="1"/>
</dbReference>
<dbReference type="PRINTS" id="PR00620">
    <property type="entry name" value="HISTONEH2A"/>
</dbReference>
<evidence type="ECO:0000259" key="4">
    <source>
        <dbReference type="PROSITE" id="PS50102"/>
    </source>
</evidence>
<dbReference type="InterPro" id="IPR003958">
    <property type="entry name" value="CBFA_NFYB_domain"/>
</dbReference>
<protein>
    <submittedName>
        <fullName evidence="5">HNRNPA2B1</fullName>
    </submittedName>
</protein>
<evidence type="ECO:0000256" key="3">
    <source>
        <dbReference type="PROSITE-ProRule" id="PRU00176"/>
    </source>
</evidence>
<sequence>METMDINENPFSDHIGKLFVGGLNYDTTEEGVREYFEKFGELLSCELVKEPSTGRSRGFAFLTFAEMAGVDAVQAERPHHLDGRKLETRRAMPKRDPDSRLLTNKLFIGGLNAEVEEQDLKDYFCNFGTITDIYIVLDFHTKKRKGIAFVTFDNHDPVDKAVLMRHHNIKGFMHDVKKAQPKVDTRKTASYYDMPYANRPTPIKEEFSRPYYVLKDNDSKMTRTKQDSSDSTKILRSSRAGLKLPVGLVRRRLKEGENAMKFSNEAPVFMAAVLENLIAGLLHLGQDVCRQDNRRKVTPRHLLHAIRSQSDWNVLLADMYVSQGDVHLRP</sequence>
<dbReference type="InterPro" id="IPR009072">
    <property type="entry name" value="Histone-fold"/>
</dbReference>
<dbReference type="SUPFAM" id="SSF47113">
    <property type="entry name" value="Histone-fold"/>
    <property type="match status" value="1"/>
</dbReference>
<dbReference type="Gene3D" id="3.30.70.330">
    <property type="match status" value="2"/>
</dbReference>
<evidence type="ECO:0000313" key="5">
    <source>
        <dbReference type="EMBL" id="UYV62592.1"/>
    </source>
</evidence>
<dbReference type="InterPro" id="IPR002119">
    <property type="entry name" value="Histone_H2A"/>
</dbReference>
<evidence type="ECO:0000256" key="2">
    <source>
        <dbReference type="ARBA" id="ARBA00022884"/>
    </source>
</evidence>
<keyword evidence="2 3" id="KW-0694">RNA-binding</keyword>
<proteinExistence type="predicted"/>
<dbReference type="PANTHER" id="PTHR48032:SF6">
    <property type="entry name" value="RNA-BINDING (RRM_RBD_RNP MOTIFS) FAMILY PROTEIN"/>
    <property type="match status" value="1"/>
</dbReference>
<organism evidence="5 6">
    <name type="scientific">Cordylochernes scorpioides</name>
    <dbReference type="NCBI Taxonomy" id="51811"/>
    <lineage>
        <taxon>Eukaryota</taxon>
        <taxon>Metazoa</taxon>
        <taxon>Ecdysozoa</taxon>
        <taxon>Arthropoda</taxon>
        <taxon>Chelicerata</taxon>
        <taxon>Arachnida</taxon>
        <taxon>Pseudoscorpiones</taxon>
        <taxon>Cheliferoidea</taxon>
        <taxon>Chernetidae</taxon>
        <taxon>Cordylochernes</taxon>
    </lineage>
</organism>
<dbReference type="Proteomes" id="UP001235939">
    <property type="component" value="Chromosome 02"/>
</dbReference>
<dbReference type="Pfam" id="PF00076">
    <property type="entry name" value="RRM_1"/>
    <property type="match status" value="2"/>
</dbReference>
<name>A0ABY6K116_9ARAC</name>
<feature type="domain" description="RRM" evidence="4">
    <location>
        <begin position="16"/>
        <end position="90"/>
    </location>
</feature>
<feature type="domain" description="RRM" evidence="4">
    <location>
        <begin position="104"/>
        <end position="181"/>
    </location>
</feature>
<evidence type="ECO:0000313" key="6">
    <source>
        <dbReference type="Proteomes" id="UP001235939"/>
    </source>
</evidence>